<proteinExistence type="predicted"/>
<feature type="region of interest" description="Disordered" evidence="1">
    <location>
        <begin position="121"/>
        <end position="205"/>
    </location>
</feature>
<feature type="compositionally biased region" description="Basic and acidic residues" evidence="1">
    <location>
        <begin position="8"/>
        <end position="73"/>
    </location>
</feature>
<evidence type="ECO:0000313" key="2">
    <source>
        <dbReference type="EMBL" id="ETV97131.1"/>
    </source>
</evidence>
<protein>
    <submittedName>
        <fullName evidence="2">Uncharacterized protein</fullName>
    </submittedName>
</protein>
<feature type="compositionally biased region" description="Basic and acidic residues" evidence="1">
    <location>
        <begin position="121"/>
        <end position="158"/>
    </location>
</feature>
<name>A0A024TU21_9STRA</name>
<feature type="compositionally biased region" description="Basic and acidic residues" evidence="1">
    <location>
        <begin position="94"/>
        <end position="108"/>
    </location>
</feature>
<dbReference type="GeneID" id="20086986"/>
<gene>
    <name evidence="2" type="ORF">H310_09936</name>
</gene>
<dbReference type="AlphaFoldDB" id="A0A024TU21"/>
<evidence type="ECO:0000256" key="1">
    <source>
        <dbReference type="SAM" id="MobiDB-lite"/>
    </source>
</evidence>
<dbReference type="EMBL" id="KI913974">
    <property type="protein sequence ID" value="ETV97131.1"/>
    <property type="molecule type" value="Genomic_DNA"/>
</dbReference>
<dbReference type="RefSeq" id="XP_008874377.1">
    <property type="nucleotide sequence ID" value="XM_008876155.1"/>
</dbReference>
<feature type="region of interest" description="Disordered" evidence="1">
    <location>
        <begin position="1"/>
        <end position="108"/>
    </location>
</feature>
<sequence>MRTFSSRDVVKHLDEDVRDGDASRMHDEEKTKSPDAAKFDGRTRAARGQPDKLVRARAVDGQRRHVRRQDLNRSHGGPNESRAERRVHGQLLVGEREENVVEDNREPRRLACKDHRVDERFGRERNAGEPHVVGERHGGRAEEEHGSHAAQKNERPADPDVPDDPIALKQVPPLDMEPDEERVKDHKGHDKGHDERDVDRHDPNVKASLPRDFQVVGDEEYLFLWLRQHGQRRHVAFKAVHFPSPSHPVVELNPAVERPQVTGGDQRLHEEHASWDFLNDVVWDRGPIGCRGIVDDRRIRWVGSGTECCPVDVAGRSVGDDRGKLHKRNVQRGQSRPWRRKHGCESRRLVPLGNERQGRHQRCQTQVH</sequence>
<reference evidence="2" key="1">
    <citation type="submission" date="2013-12" db="EMBL/GenBank/DDBJ databases">
        <title>The Genome Sequence of Aphanomyces invadans NJM9701.</title>
        <authorList>
            <consortium name="The Broad Institute Genomics Platform"/>
            <person name="Russ C."/>
            <person name="Tyler B."/>
            <person name="van West P."/>
            <person name="Dieguez-Uribeondo J."/>
            <person name="Young S.K."/>
            <person name="Zeng Q."/>
            <person name="Gargeya S."/>
            <person name="Fitzgerald M."/>
            <person name="Abouelleil A."/>
            <person name="Alvarado L."/>
            <person name="Chapman S.B."/>
            <person name="Gainer-Dewar J."/>
            <person name="Goldberg J."/>
            <person name="Griggs A."/>
            <person name="Gujja S."/>
            <person name="Hansen M."/>
            <person name="Howarth C."/>
            <person name="Imamovic A."/>
            <person name="Ireland A."/>
            <person name="Larimer J."/>
            <person name="McCowan C."/>
            <person name="Murphy C."/>
            <person name="Pearson M."/>
            <person name="Poon T.W."/>
            <person name="Priest M."/>
            <person name="Roberts A."/>
            <person name="Saif S."/>
            <person name="Shea T."/>
            <person name="Sykes S."/>
            <person name="Wortman J."/>
            <person name="Nusbaum C."/>
            <person name="Birren B."/>
        </authorList>
    </citation>
    <scope>NUCLEOTIDE SEQUENCE [LARGE SCALE GENOMIC DNA]</scope>
    <source>
        <strain evidence="2">NJM9701</strain>
    </source>
</reference>
<feature type="compositionally biased region" description="Basic and acidic residues" evidence="1">
    <location>
        <begin position="181"/>
        <end position="204"/>
    </location>
</feature>
<organism evidence="2">
    <name type="scientific">Aphanomyces invadans</name>
    <dbReference type="NCBI Taxonomy" id="157072"/>
    <lineage>
        <taxon>Eukaryota</taxon>
        <taxon>Sar</taxon>
        <taxon>Stramenopiles</taxon>
        <taxon>Oomycota</taxon>
        <taxon>Saprolegniomycetes</taxon>
        <taxon>Saprolegniales</taxon>
        <taxon>Verrucalvaceae</taxon>
        <taxon>Aphanomyces</taxon>
    </lineage>
</organism>
<feature type="region of interest" description="Disordered" evidence="1">
    <location>
        <begin position="319"/>
        <end position="341"/>
    </location>
</feature>
<accession>A0A024TU21</accession>
<dbReference type="VEuPathDB" id="FungiDB:H310_09936"/>